<evidence type="ECO:0000313" key="4">
    <source>
        <dbReference type="Proteomes" id="UP000001396"/>
    </source>
</evidence>
<gene>
    <name evidence="3" type="ORF">PPL_08717</name>
</gene>
<name>D3BJJ0_HETP5</name>
<dbReference type="EMBL" id="ADBJ01000038">
    <property type="protein sequence ID" value="EFA78070.1"/>
    <property type="molecule type" value="Genomic_DNA"/>
</dbReference>
<comment type="caution">
    <text evidence="3">The sequence shown here is derived from an EMBL/GenBank/DDBJ whole genome shotgun (WGS) entry which is preliminary data.</text>
</comment>
<accession>D3BJJ0</accession>
<dbReference type="AlphaFoldDB" id="D3BJJ0"/>
<feature type="compositionally biased region" description="Basic residues" evidence="2">
    <location>
        <begin position="144"/>
        <end position="167"/>
    </location>
</feature>
<sequence length="174" mass="20197">MEFNLEYMSELNFDLEQFMHEQSLNVTNTSKSIGNNQVEYNKFVNHIKRLYNANIEKTEQDFEILKLRVIEAAGDELLKYTKEIEQMFKEKDLIVGRKKRRPSSAISKKWHSEPLFDGQSAYQDQFIASLCCVSTSKLCEMKSNRKRTGTTTKKKSVSKPKAVKTSKKQSLDPD</sequence>
<protein>
    <submittedName>
        <fullName evidence="3">Uncharacterized protein</fullName>
    </submittedName>
</protein>
<feature type="coiled-coil region" evidence="1">
    <location>
        <begin position="48"/>
        <end position="90"/>
    </location>
</feature>
<reference evidence="3 4" key="1">
    <citation type="journal article" date="2011" name="Genome Res.">
        <title>Phylogeny-wide analysis of social amoeba genomes highlights ancient origins for complex intercellular communication.</title>
        <authorList>
            <person name="Heidel A.J."/>
            <person name="Lawal H.M."/>
            <person name="Felder M."/>
            <person name="Schilde C."/>
            <person name="Helps N.R."/>
            <person name="Tunggal B."/>
            <person name="Rivero F."/>
            <person name="John U."/>
            <person name="Schleicher M."/>
            <person name="Eichinger L."/>
            <person name="Platzer M."/>
            <person name="Noegel A.A."/>
            <person name="Schaap P."/>
            <person name="Gloeckner G."/>
        </authorList>
    </citation>
    <scope>NUCLEOTIDE SEQUENCE [LARGE SCALE GENOMIC DNA]</scope>
    <source>
        <strain evidence="4">ATCC 26659 / Pp 5 / PN500</strain>
    </source>
</reference>
<dbReference type="Proteomes" id="UP000001396">
    <property type="component" value="Unassembled WGS sequence"/>
</dbReference>
<evidence type="ECO:0000256" key="2">
    <source>
        <dbReference type="SAM" id="MobiDB-lite"/>
    </source>
</evidence>
<dbReference type="GeneID" id="31364195"/>
<evidence type="ECO:0000256" key="1">
    <source>
        <dbReference type="SAM" id="Coils"/>
    </source>
</evidence>
<organism evidence="3 4">
    <name type="scientific">Heterostelium pallidum (strain ATCC 26659 / Pp 5 / PN500)</name>
    <name type="common">Cellular slime mold</name>
    <name type="synonym">Polysphondylium pallidum</name>
    <dbReference type="NCBI Taxonomy" id="670386"/>
    <lineage>
        <taxon>Eukaryota</taxon>
        <taxon>Amoebozoa</taxon>
        <taxon>Evosea</taxon>
        <taxon>Eumycetozoa</taxon>
        <taxon>Dictyostelia</taxon>
        <taxon>Acytosteliales</taxon>
        <taxon>Acytosteliaceae</taxon>
        <taxon>Heterostelium</taxon>
    </lineage>
</organism>
<proteinExistence type="predicted"/>
<dbReference type="RefSeq" id="XP_020430197.1">
    <property type="nucleotide sequence ID" value="XM_020579522.1"/>
</dbReference>
<feature type="region of interest" description="Disordered" evidence="2">
    <location>
        <begin position="143"/>
        <end position="174"/>
    </location>
</feature>
<keyword evidence="1" id="KW-0175">Coiled coil</keyword>
<dbReference type="InParanoid" id="D3BJJ0"/>
<keyword evidence="4" id="KW-1185">Reference proteome</keyword>
<evidence type="ECO:0000313" key="3">
    <source>
        <dbReference type="EMBL" id="EFA78070.1"/>
    </source>
</evidence>